<reference evidence="2 3" key="1">
    <citation type="submission" date="2016-04" db="EMBL/GenBank/DDBJ databases">
        <title>ATOL: Assembling a taxonomically balanced genome-scale reconstruction of the evolutionary history of the Enterobacteriaceae.</title>
        <authorList>
            <person name="Plunkett G.III."/>
            <person name="Neeno-Eckwall E.C."/>
            <person name="Glasner J.D."/>
            <person name="Perna N.T."/>
        </authorList>
    </citation>
    <scope>NUCLEOTIDE SEQUENCE [LARGE SCALE GENOMIC DNA]</scope>
    <source>
        <strain evidence="2 3">ATCC 51607</strain>
    </source>
</reference>
<dbReference type="EMBL" id="LXEO01000037">
    <property type="protein sequence ID" value="OAT16681.1"/>
    <property type="molecule type" value="Genomic_DNA"/>
</dbReference>
<gene>
    <name evidence="2" type="ORF">M979_2500</name>
</gene>
<keyword evidence="1" id="KW-0472">Membrane</keyword>
<organism evidence="2 3">
    <name type="scientific">Buttiauxella noackiae ATCC 51607</name>
    <dbReference type="NCBI Taxonomy" id="1354255"/>
    <lineage>
        <taxon>Bacteria</taxon>
        <taxon>Pseudomonadati</taxon>
        <taxon>Pseudomonadota</taxon>
        <taxon>Gammaproteobacteria</taxon>
        <taxon>Enterobacterales</taxon>
        <taxon>Enterobacteriaceae</taxon>
        <taxon>Buttiauxella</taxon>
    </lineage>
</organism>
<accession>A0A1B7HM11</accession>
<protein>
    <submittedName>
        <fullName evidence="2">Uncharacterized protein</fullName>
    </submittedName>
</protein>
<evidence type="ECO:0000256" key="1">
    <source>
        <dbReference type="SAM" id="Phobius"/>
    </source>
</evidence>
<dbReference type="Proteomes" id="UP000078286">
    <property type="component" value="Unassembled WGS sequence"/>
</dbReference>
<evidence type="ECO:0000313" key="2">
    <source>
        <dbReference type="EMBL" id="OAT16681.1"/>
    </source>
</evidence>
<evidence type="ECO:0000313" key="3">
    <source>
        <dbReference type="Proteomes" id="UP000078286"/>
    </source>
</evidence>
<feature type="transmembrane region" description="Helical" evidence="1">
    <location>
        <begin position="21"/>
        <end position="43"/>
    </location>
</feature>
<proteinExistence type="predicted"/>
<keyword evidence="1" id="KW-1133">Transmembrane helix</keyword>
<keyword evidence="3" id="KW-1185">Reference proteome</keyword>
<dbReference type="AlphaFoldDB" id="A0A1B7HM11"/>
<dbReference type="PATRIC" id="fig|1354255.3.peg.2575"/>
<keyword evidence="1" id="KW-0812">Transmembrane</keyword>
<comment type="caution">
    <text evidence="2">The sequence shown here is derived from an EMBL/GenBank/DDBJ whole genome shotgun (WGS) entry which is preliminary data.</text>
</comment>
<sequence>MNSLQLMQPIKFFGKQLAFRLLVGWLTFPIYVIVSAAAAKSAAGFRSLEKL</sequence>
<name>A0A1B7HM11_9ENTR</name>